<evidence type="ECO:0000256" key="1">
    <source>
        <dbReference type="SAM" id="Phobius"/>
    </source>
</evidence>
<keyword evidence="3" id="KW-1185">Reference proteome</keyword>
<evidence type="ECO:0000313" key="3">
    <source>
        <dbReference type="Proteomes" id="UP000604765"/>
    </source>
</evidence>
<protein>
    <submittedName>
        <fullName evidence="2">Membrane protein</fullName>
    </submittedName>
</protein>
<sequence>MQTGTYLRRRSSKLSIFLMYTAAFLLICLLTYTIPWLAGKTLIWNVDGIAQHFPILAQFQAILQGRVHQSLFGWSWNLGAGADQLTTFAFYVIGDPFSYLIALFPARQLEFGYQVLIILRLYCVGVAFLAWANERSFSRHSKLIGTLIYTFSGYNFYVSMHHPFFLLPMMLFPLLAMGVEKVLHRQNWLPLAIAIGLTLISNFYFAYMLALGTFVYLLTRYLHIAHTAQLPLKKIIYCLAQAIITGLLMASVILVPTLLTVFQSTRIAYHAKFANGLLLYPIKYYLAIPNQLMTSTTTKDYWLVLNLCGLVFLAAIYVLRHFKKYRSLAIILVLIIIGMLLPQISATTNGLSTPSNRWLFLAVLPFSLATMILVDQLAKLSRGDLIWLLGAFVMLISLVWITKGFTLNLPQNDLIAYGFAGCFLLLFACQVPLRLSPRTVAVILSSLVIVNLISNGQGWFSPNNSKNINANVAVGAASQWLNKYYDGAQAKLPTQGGFYRTTTSQRYYSHRTAGNNIPMVLGTHDLGAYYSIQNGYVYRFSRSLNDSQAVVNSVLGEGDGRTTLLNQLGVRYMFTKTDIVKRPQAIPYGYHFVRKNGRIVDFPEQPVSGLSNHSGTVLLKNNLALPLVYTQNQAITASTYHHLSPLEREQSLLQGAQINQSVSGIKSIQPKVTTQPVQYSVQLFDQHLVDTPVKAVLSRLRLSPNSRYRATAKKYRTTLPKRKIAIWEKATGVNPNGKPLQAVLAKNKAVIARNQRFNHTGLHMMDSDAQGRHLAYRLTINQPKKAQNSELYLVINGIDKGCHTAMDRLNSLRADSIIDGTPVSKLAKINRLRTAIQQPDLGGYTVAITSPINFAYFRQLPMNNLSDYEDRQQVVVNLGYANQPRKSLVLRFKGVKQLHFDQVKLIAVPFNRQYNQQIHRLQQAGLQRQTVTNNAISGETNAVNQSRLLTTSIPYSTGWHLKIDGHPANTFIVNQGFVGAKIPAGRHFIQLHYQTPGLSLGIKLTIIGLIWLTGFAIAAGIKFLLNRRRLHKINQ</sequence>
<organism evidence="2 3">
    <name type="scientific">Lentilactobacillus fungorum</name>
    <dbReference type="NCBI Taxonomy" id="2201250"/>
    <lineage>
        <taxon>Bacteria</taxon>
        <taxon>Bacillati</taxon>
        <taxon>Bacillota</taxon>
        <taxon>Bacilli</taxon>
        <taxon>Lactobacillales</taxon>
        <taxon>Lactobacillaceae</taxon>
        <taxon>Lentilactobacillus</taxon>
    </lineage>
</organism>
<evidence type="ECO:0000313" key="2">
    <source>
        <dbReference type="EMBL" id="GHP14862.1"/>
    </source>
</evidence>
<gene>
    <name evidence="2" type="ORF">YK48G_22870</name>
</gene>
<feature type="transmembrane region" description="Helical" evidence="1">
    <location>
        <begin position="414"/>
        <end position="433"/>
    </location>
</feature>
<keyword evidence="1" id="KW-0472">Membrane</keyword>
<reference evidence="2 3" key="1">
    <citation type="journal article" date="2021" name="Int. J. Syst. Evol. Microbiol.">
        <title>Lentilactobacillus fungorum sp. nov., isolated from spent mushroom substrates.</title>
        <authorList>
            <person name="Tohno M."/>
            <person name="Tanizawa Y."/>
            <person name="Kojima Y."/>
            <person name="Sakamoto M."/>
            <person name="Ohkuma M."/>
            <person name="Kobayashi H."/>
        </authorList>
    </citation>
    <scope>NUCLEOTIDE SEQUENCE [LARGE SCALE GENOMIC DNA]</scope>
    <source>
        <strain evidence="2 3">YK48G</strain>
    </source>
</reference>
<keyword evidence="1" id="KW-0812">Transmembrane</keyword>
<dbReference type="PANTHER" id="PTHR38454">
    <property type="entry name" value="INTEGRAL MEMBRANE PROTEIN-RELATED"/>
    <property type="match status" value="1"/>
</dbReference>
<proteinExistence type="predicted"/>
<feature type="transmembrane region" description="Helical" evidence="1">
    <location>
        <begin position="385"/>
        <end position="402"/>
    </location>
</feature>
<feature type="transmembrane region" description="Helical" evidence="1">
    <location>
        <begin position="239"/>
        <end position="262"/>
    </location>
</feature>
<dbReference type="RefSeq" id="WP_203630836.1">
    <property type="nucleotide sequence ID" value="NZ_BNJR01000017.1"/>
</dbReference>
<feature type="transmembrane region" description="Helical" evidence="1">
    <location>
        <begin position="16"/>
        <end position="38"/>
    </location>
</feature>
<accession>A0ABQ3W345</accession>
<feature type="transmembrane region" description="Helical" evidence="1">
    <location>
        <begin position="358"/>
        <end position="378"/>
    </location>
</feature>
<feature type="transmembrane region" description="Helical" evidence="1">
    <location>
        <begin position="111"/>
        <end position="133"/>
    </location>
</feature>
<name>A0ABQ3W345_9LACO</name>
<feature type="transmembrane region" description="Helical" evidence="1">
    <location>
        <begin position="188"/>
        <end position="218"/>
    </location>
</feature>
<dbReference type="Pfam" id="PF09586">
    <property type="entry name" value="YfhO"/>
    <property type="match status" value="2"/>
</dbReference>
<keyword evidence="1" id="KW-1133">Transmembrane helix</keyword>
<feature type="transmembrane region" description="Helical" evidence="1">
    <location>
        <begin position="301"/>
        <end position="319"/>
    </location>
</feature>
<dbReference type="EMBL" id="BNJR01000017">
    <property type="protein sequence ID" value="GHP14862.1"/>
    <property type="molecule type" value="Genomic_DNA"/>
</dbReference>
<dbReference type="PANTHER" id="PTHR38454:SF1">
    <property type="entry name" value="INTEGRAL MEMBRANE PROTEIN"/>
    <property type="match status" value="1"/>
</dbReference>
<comment type="caution">
    <text evidence="2">The sequence shown here is derived from an EMBL/GenBank/DDBJ whole genome shotgun (WGS) entry which is preliminary data.</text>
</comment>
<feature type="transmembrane region" description="Helical" evidence="1">
    <location>
        <begin position="1004"/>
        <end position="1025"/>
    </location>
</feature>
<dbReference type="Proteomes" id="UP000604765">
    <property type="component" value="Unassembled WGS sequence"/>
</dbReference>
<feature type="transmembrane region" description="Helical" evidence="1">
    <location>
        <begin position="154"/>
        <end position="176"/>
    </location>
</feature>
<feature type="transmembrane region" description="Helical" evidence="1">
    <location>
        <begin position="328"/>
        <end position="346"/>
    </location>
</feature>
<dbReference type="InterPro" id="IPR018580">
    <property type="entry name" value="Uncharacterised_YfhO"/>
</dbReference>